<evidence type="ECO:0000313" key="1">
    <source>
        <dbReference type="EMBL" id="KKN42244.1"/>
    </source>
</evidence>
<dbReference type="InterPro" id="IPR029046">
    <property type="entry name" value="LolA/LolB/LppX"/>
</dbReference>
<protein>
    <recommendedName>
        <fullName evidence="2">Outer membrane lipoprotein carrier protein LolA</fullName>
    </recommendedName>
</protein>
<dbReference type="CDD" id="cd16325">
    <property type="entry name" value="LolA"/>
    <property type="match status" value="1"/>
</dbReference>
<reference evidence="1" key="1">
    <citation type="journal article" date="2015" name="Nature">
        <title>Complex archaea that bridge the gap between prokaryotes and eukaryotes.</title>
        <authorList>
            <person name="Spang A."/>
            <person name="Saw J.H."/>
            <person name="Jorgensen S.L."/>
            <person name="Zaremba-Niedzwiedzka K."/>
            <person name="Martijn J."/>
            <person name="Lind A.E."/>
            <person name="van Eijk R."/>
            <person name="Schleper C."/>
            <person name="Guy L."/>
            <person name="Ettema T.J."/>
        </authorList>
    </citation>
    <scope>NUCLEOTIDE SEQUENCE</scope>
</reference>
<accession>A0A0F9QIB1</accession>
<comment type="caution">
    <text evidence="1">The sequence shown here is derived from an EMBL/GenBank/DDBJ whole genome shotgun (WGS) entry which is preliminary data.</text>
</comment>
<sequence length="169" mass="18961">MNFLKCFTLSIAISFLLFCSVVNAAAIKGEFKQYKQFNGFAKPFISSGVFSLIDEKLIWQVKMPVENMLIIENGKVLAQNANGELIPQPGSEQFVGLLSDLLSVNMSALETRFDIAKMQDSCTQLIPKEAMLKQLFSDFILCETAKQVSSITLNEHSRNNTKIEFTYSK</sequence>
<dbReference type="Gene3D" id="2.50.20.10">
    <property type="entry name" value="Lipoprotein localisation LolA/LolB/LppX"/>
    <property type="match status" value="1"/>
</dbReference>
<organism evidence="1">
    <name type="scientific">marine sediment metagenome</name>
    <dbReference type="NCBI Taxonomy" id="412755"/>
    <lineage>
        <taxon>unclassified sequences</taxon>
        <taxon>metagenomes</taxon>
        <taxon>ecological metagenomes</taxon>
    </lineage>
</organism>
<dbReference type="InterPro" id="IPR004564">
    <property type="entry name" value="OM_lipoprot_carrier_LolA-like"/>
</dbReference>
<dbReference type="EMBL" id="LAZR01001594">
    <property type="protein sequence ID" value="KKN42244.1"/>
    <property type="molecule type" value="Genomic_DNA"/>
</dbReference>
<dbReference type="AlphaFoldDB" id="A0A0F9QIB1"/>
<dbReference type="SUPFAM" id="SSF89392">
    <property type="entry name" value="Prokaryotic lipoproteins and lipoprotein localization factors"/>
    <property type="match status" value="1"/>
</dbReference>
<evidence type="ECO:0008006" key="2">
    <source>
        <dbReference type="Google" id="ProtNLM"/>
    </source>
</evidence>
<name>A0A0F9QIB1_9ZZZZ</name>
<proteinExistence type="predicted"/>
<gene>
    <name evidence="1" type="ORF">LCGC14_0715380</name>
</gene>